<keyword evidence="2" id="KW-0805">Transcription regulation</keyword>
<sequence length="63" mass="7510">MAIYQLNRNQHKHYAICLSCHKVIEMDNCPMETFTPQLADQDFRVLGHKVEMYGYCKDCDRKK</sequence>
<keyword evidence="3" id="KW-0238">DNA-binding</keyword>
<keyword evidence="1" id="KW-0678">Repressor</keyword>
<dbReference type="InterPro" id="IPR043135">
    <property type="entry name" value="Fur_C"/>
</dbReference>
<organism evidence="5">
    <name type="scientific">bioreactor metagenome</name>
    <dbReference type="NCBI Taxonomy" id="1076179"/>
    <lineage>
        <taxon>unclassified sequences</taxon>
        <taxon>metagenomes</taxon>
        <taxon>ecological metagenomes</taxon>
    </lineage>
</organism>
<proteinExistence type="predicted"/>
<evidence type="ECO:0000256" key="2">
    <source>
        <dbReference type="ARBA" id="ARBA00023015"/>
    </source>
</evidence>
<dbReference type="GO" id="GO:0003700">
    <property type="term" value="F:DNA-binding transcription factor activity"/>
    <property type="evidence" value="ECO:0007669"/>
    <property type="project" value="InterPro"/>
</dbReference>
<comment type="caution">
    <text evidence="5">The sequence shown here is derived from an EMBL/GenBank/DDBJ whole genome shotgun (WGS) entry which is preliminary data.</text>
</comment>
<evidence type="ECO:0008006" key="6">
    <source>
        <dbReference type="Google" id="ProtNLM"/>
    </source>
</evidence>
<evidence type="ECO:0000256" key="4">
    <source>
        <dbReference type="ARBA" id="ARBA00023163"/>
    </source>
</evidence>
<dbReference type="GO" id="GO:0003677">
    <property type="term" value="F:DNA binding"/>
    <property type="evidence" value="ECO:0007669"/>
    <property type="project" value="UniProtKB-KW"/>
</dbReference>
<name>A0A645J1W6_9ZZZZ</name>
<reference evidence="5" key="1">
    <citation type="submission" date="2019-08" db="EMBL/GenBank/DDBJ databases">
        <authorList>
            <person name="Kucharzyk K."/>
            <person name="Murdoch R.W."/>
            <person name="Higgins S."/>
            <person name="Loffler F."/>
        </authorList>
    </citation>
    <scope>NUCLEOTIDE SEQUENCE</scope>
</reference>
<dbReference type="InterPro" id="IPR036390">
    <property type="entry name" value="WH_DNA-bd_sf"/>
</dbReference>
<evidence type="ECO:0000313" key="5">
    <source>
        <dbReference type="EMBL" id="MPN57397.1"/>
    </source>
</evidence>
<evidence type="ECO:0000256" key="3">
    <source>
        <dbReference type="ARBA" id="ARBA00023125"/>
    </source>
</evidence>
<dbReference type="AlphaFoldDB" id="A0A645J1W6"/>
<dbReference type="EMBL" id="VSSQ01128873">
    <property type="protein sequence ID" value="MPN57397.1"/>
    <property type="molecule type" value="Genomic_DNA"/>
</dbReference>
<dbReference type="Pfam" id="PF01475">
    <property type="entry name" value="FUR"/>
    <property type="match status" value="1"/>
</dbReference>
<protein>
    <recommendedName>
        <fullName evidence="6">Zinc-specific metallo-regulatory protein</fullName>
    </recommendedName>
</protein>
<keyword evidence="4" id="KW-0804">Transcription</keyword>
<dbReference type="Gene3D" id="3.30.1490.190">
    <property type="match status" value="1"/>
</dbReference>
<dbReference type="InterPro" id="IPR002481">
    <property type="entry name" value="FUR"/>
</dbReference>
<dbReference type="SUPFAM" id="SSF46785">
    <property type="entry name" value="Winged helix' DNA-binding domain"/>
    <property type="match status" value="1"/>
</dbReference>
<accession>A0A645J1W6</accession>
<gene>
    <name evidence="5" type="ORF">SDC9_205091</name>
</gene>
<evidence type="ECO:0000256" key="1">
    <source>
        <dbReference type="ARBA" id="ARBA00022491"/>
    </source>
</evidence>